<evidence type="ECO:0000259" key="8">
    <source>
        <dbReference type="Pfam" id="PF00857"/>
    </source>
</evidence>
<protein>
    <recommendedName>
        <fullName evidence="6">nicotinamidase</fullName>
        <ecNumber evidence="6">3.5.1.19</ecNumber>
    </recommendedName>
    <alternativeName>
        <fullName evidence="7">Nicotinamide deamidase</fullName>
    </alternativeName>
</protein>
<dbReference type="EMBL" id="JANRML010000016">
    <property type="protein sequence ID" value="MCZ2221699.1"/>
    <property type="molecule type" value="Genomic_DNA"/>
</dbReference>
<dbReference type="AlphaFoldDB" id="A0A9Q4IIY8"/>
<dbReference type="GO" id="GO:0046872">
    <property type="term" value="F:metal ion binding"/>
    <property type="evidence" value="ECO:0007669"/>
    <property type="project" value="UniProtKB-KW"/>
</dbReference>
<name>A0A9Q4IIY8_9CORY</name>
<accession>A0A9Q4IIY8</accession>
<comment type="caution">
    <text evidence="9">The sequence shown here is derived from an EMBL/GenBank/DDBJ whole genome shotgun (WGS) entry which is preliminary data.</text>
</comment>
<keyword evidence="3" id="KW-0479">Metal-binding</keyword>
<dbReference type="InterPro" id="IPR000868">
    <property type="entry name" value="Isochorismatase-like_dom"/>
</dbReference>
<evidence type="ECO:0000256" key="4">
    <source>
        <dbReference type="ARBA" id="ARBA00022801"/>
    </source>
</evidence>
<dbReference type="InterPro" id="IPR036380">
    <property type="entry name" value="Isochorismatase-like_sf"/>
</dbReference>
<reference evidence="9" key="1">
    <citation type="submission" date="2022-08" db="EMBL/GenBank/DDBJ databases">
        <title>Corynebacterium sp. nov., isolated from clinical breast specimens.</title>
        <authorList>
            <person name="Zhang T."/>
        </authorList>
    </citation>
    <scope>NUCLEOTIDE SEQUENCE</scope>
    <source>
        <strain evidence="9">CCUG 57942</strain>
    </source>
</reference>
<evidence type="ECO:0000256" key="6">
    <source>
        <dbReference type="ARBA" id="ARBA00039017"/>
    </source>
</evidence>
<keyword evidence="4" id="KW-0378">Hydrolase</keyword>
<dbReference type="RefSeq" id="WP_269028354.1">
    <property type="nucleotide sequence ID" value="NZ_BAABDP010000010.1"/>
</dbReference>
<dbReference type="Proteomes" id="UP001071110">
    <property type="component" value="Unassembled WGS sequence"/>
</dbReference>
<dbReference type="InterPro" id="IPR052347">
    <property type="entry name" value="Isochorismatase_Nicotinamidase"/>
</dbReference>
<evidence type="ECO:0000256" key="5">
    <source>
        <dbReference type="ARBA" id="ARBA00037900"/>
    </source>
</evidence>
<dbReference type="Pfam" id="PF00857">
    <property type="entry name" value="Isochorismatase"/>
    <property type="match status" value="1"/>
</dbReference>
<evidence type="ECO:0000313" key="10">
    <source>
        <dbReference type="Proteomes" id="UP001071110"/>
    </source>
</evidence>
<evidence type="ECO:0000256" key="3">
    <source>
        <dbReference type="ARBA" id="ARBA00022723"/>
    </source>
</evidence>
<organism evidence="9 10">
    <name type="scientific">Corynebacterium pilbarense</name>
    <dbReference type="NCBI Taxonomy" id="1288393"/>
    <lineage>
        <taxon>Bacteria</taxon>
        <taxon>Bacillati</taxon>
        <taxon>Actinomycetota</taxon>
        <taxon>Actinomycetes</taxon>
        <taxon>Mycobacteriales</taxon>
        <taxon>Corynebacteriaceae</taxon>
        <taxon>Corynebacterium</taxon>
    </lineage>
</organism>
<evidence type="ECO:0000256" key="2">
    <source>
        <dbReference type="ARBA" id="ARBA00022642"/>
    </source>
</evidence>
<sequence>MKTALVIVDVQNDFCLGGALATARGDEVASKIAELISTADSRTHEYDYVVATQDWHIDPGAHFSETPDFVDSWPPHCVADSYGAQVRGPVKTDLIDQFFKKGHFTAAYSGFEGVNGNDELLADWLRAQGVSRLDVCGIATDHCVRATVLDALKEGFKVKVLRGMCSPVDDKRGADALQEMIDAGAELV</sequence>
<dbReference type="PANTHER" id="PTHR11080">
    <property type="entry name" value="PYRAZINAMIDASE/NICOTINAMIDASE"/>
    <property type="match status" value="1"/>
</dbReference>
<dbReference type="PANTHER" id="PTHR11080:SF2">
    <property type="entry name" value="LD05707P"/>
    <property type="match status" value="1"/>
</dbReference>
<comment type="similarity">
    <text evidence="1">Belongs to the isochorismatase family.</text>
</comment>
<dbReference type="EC" id="3.5.1.19" evidence="6"/>
<evidence type="ECO:0000256" key="7">
    <source>
        <dbReference type="ARBA" id="ARBA00043224"/>
    </source>
</evidence>
<dbReference type="GO" id="GO:0008936">
    <property type="term" value="F:nicotinamidase activity"/>
    <property type="evidence" value="ECO:0007669"/>
    <property type="project" value="UniProtKB-EC"/>
</dbReference>
<keyword evidence="10" id="KW-1185">Reference proteome</keyword>
<proteinExistence type="inferred from homology"/>
<evidence type="ECO:0000313" key="9">
    <source>
        <dbReference type="EMBL" id="MCZ2221699.1"/>
    </source>
</evidence>
<gene>
    <name evidence="9" type="ORF">NUW87_09990</name>
</gene>
<comment type="pathway">
    <text evidence="5">Cofactor biosynthesis; nicotinate biosynthesis; nicotinate from nicotinamide: step 1/1.</text>
</comment>
<evidence type="ECO:0000256" key="1">
    <source>
        <dbReference type="ARBA" id="ARBA00006336"/>
    </source>
</evidence>
<dbReference type="GO" id="GO:0019363">
    <property type="term" value="P:pyridine nucleotide biosynthetic process"/>
    <property type="evidence" value="ECO:0007669"/>
    <property type="project" value="UniProtKB-KW"/>
</dbReference>
<dbReference type="Gene3D" id="3.40.50.850">
    <property type="entry name" value="Isochorismatase-like"/>
    <property type="match status" value="1"/>
</dbReference>
<feature type="domain" description="Isochorismatase-like" evidence="8">
    <location>
        <begin position="3"/>
        <end position="187"/>
    </location>
</feature>
<dbReference type="SUPFAM" id="SSF52499">
    <property type="entry name" value="Isochorismatase-like hydrolases"/>
    <property type="match status" value="1"/>
</dbReference>
<keyword evidence="2" id="KW-0662">Pyridine nucleotide biosynthesis</keyword>